<dbReference type="SMART" id="SM00363">
    <property type="entry name" value="S4"/>
    <property type="match status" value="1"/>
</dbReference>
<dbReference type="PROSITE" id="PS50889">
    <property type="entry name" value="S4"/>
    <property type="match status" value="1"/>
</dbReference>
<dbReference type="Proteomes" id="UP000885738">
    <property type="component" value="Unassembled WGS sequence"/>
</dbReference>
<protein>
    <submittedName>
        <fullName evidence="5">TlyA family RNA methyltransferase</fullName>
    </submittedName>
</protein>
<dbReference type="GO" id="GO:0032259">
    <property type="term" value="P:methylation"/>
    <property type="evidence" value="ECO:0007669"/>
    <property type="project" value="UniProtKB-KW"/>
</dbReference>
<dbReference type="NCBIfam" id="TIGR00478">
    <property type="entry name" value="tly"/>
    <property type="match status" value="1"/>
</dbReference>
<accession>A0A7C1VPL0</accession>
<dbReference type="InterPro" id="IPR036986">
    <property type="entry name" value="S4_RNA-bd_sf"/>
</dbReference>
<feature type="domain" description="RNA-binding S4" evidence="4">
    <location>
        <begin position="5"/>
        <end position="70"/>
    </location>
</feature>
<keyword evidence="5" id="KW-0808">Transferase</keyword>
<reference evidence="5" key="1">
    <citation type="journal article" date="2020" name="mSystems">
        <title>Genome- and Community-Level Interaction Insights into Carbon Utilization and Element Cycling Functions of Hydrothermarchaeota in Hydrothermal Sediment.</title>
        <authorList>
            <person name="Zhou Z."/>
            <person name="Liu Y."/>
            <person name="Xu W."/>
            <person name="Pan J."/>
            <person name="Luo Z.H."/>
            <person name="Li M."/>
        </authorList>
    </citation>
    <scope>NUCLEOTIDE SEQUENCE [LARGE SCALE GENOMIC DNA]</scope>
    <source>
        <strain evidence="5">HyVt-389</strain>
    </source>
</reference>
<comment type="caution">
    <text evidence="5">The sequence shown here is derived from an EMBL/GenBank/DDBJ whole genome shotgun (WGS) entry which is preliminary data.</text>
</comment>
<organism evidence="5">
    <name type="scientific">Desulfofervidus auxilii</name>
    <dbReference type="NCBI Taxonomy" id="1621989"/>
    <lineage>
        <taxon>Bacteria</taxon>
        <taxon>Pseudomonadati</taxon>
        <taxon>Thermodesulfobacteriota</taxon>
        <taxon>Candidatus Desulfofervidia</taxon>
        <taxon>Candidatus Desulfofervidales</taxon>
        <taxon>Candidatus Desulfofervidaceae</taxon>
        <taxon>Candidatus Desulfofervidus</taxon>
    </lineage>
</organism>
<dbReference type="SUPFAM" id="SSF53335">
    <property type="entry name" value="S-adenosyl-L-methionine-dependent methyltransferases"/>
    <property type="match status" value="1"/>
</dbReference>
<dbReference type="InterPro" id="IPR029063">
    <property type="entry name" value="SAM-dependent_MTases_sf"/>
</dbReference>
<dbReference type="PANTHER" id="PTHR32319:SF0">
    <property type="entry name" value="BACTERIAL HEMOLYSIN-LIKE PROTEIN"/>
    <property type="match status" value="1"/>
</dbReference>
<evidence type="ECO:0000259" key="4">
    <source>
        <dbReference type="SMART" id="SM00363"/>
    </source>
</evidence>
<dbReference type="Pfam" id="PF01728">
    <property type="entry name" value="FtsJ"/>
    <property type="match status" value="1"/>
</dbReference>
<gene>
    <name evidence="5" type="ORF">ENI35_05065</name>
</gene>
<dbReference type="InterPro" id="IPR002942">
    <property type="entry name" value="S4_RNA-bd"/>
</dbReference>
<name>A0A7C1VPL0_DESA2</name>
<evidence type="ECO:0000256" key="1">
    <source>
        <dbReference type="ARBA" id="ARBA00022884"/>
    </source>
</evidence>
<dbReference type="InterPro" id="IPR004538">
    <property type="entry name" value="Hemolysin_A/TlyA"/>
</dbReference>
<proteinExistence type="inferred from homology"/>
<dbReference type="GO" id="GO:0008168">
    <property type="term" value="F:methyltransferase activity"/>
    <property type="evidence" value="ECO:0007669"/>
    <property type="project" value="UniProtKB-KW"/>
</dbReference>
<dbReference type="SUPFAM" id="SSF55174">
    <property type="entry name" value="Alpha-L RNA-binding motif"/>
    <property type="match status" value="1"/>
</dbReference>
<keyword evidence="1 3" id="KW-0694">RNA-binding</keyword>
<evidence type="ECO:0000256" key="3">
    <source>
        <dbReference type="PROSITE-ProRule" id="PRU00182"/>
    </source>
</evidence>
<comment type="similarity">
    <text evidence="2">Belongs to the TlyA family.</text>
</comment>
<dbReference type="Gene3D" id="3.10.290.10">
    <property type="entry name" value="RNA-binding S4 domain"/>
    <property type="match status" value="1"/>
</dbReference>
<sequence length="246" mass="27554">MSPKERLDKLLLEKGLVRSRERAKALILRGQVWVNGKRIDKAGTQVDISSTIELKSCDHPYVSRGGLKLEAALHQFNINVKDKVAMDVGASTGGFTDCLLKHGAKRVYAIDVGYGLLDWQLRQDERVVVIERQNIRYLSAERIPEKIDIVTIDVSFISLKKVIPKVKEFLKEDGKIIALIKPQFEVGKGEVGKGGIVREDFKRQRVINEIKSLCQTLGFEVKGVIPSPILGAKGNQEYLLYAEISE</sequence>
<dbReference type="InterPro" id="IPR047048">
    <property type="entry name" value="TlyA"/>
</dbReference>
<dbReference type="Gene3D" id="3.40.50.150">
    <property type="entry name" value="Vaccinia Virus protein VP39"/>
    <property type="match status" value="1"/>
</dbReference>
<dbReference type="InterPro" id="IPR002877">
    <property type="entry name" value="RNA_MeTrfase_FtsJ_dom"/>
</dbReference>
<dbReference type="CDD" id="cd02440">
    <property type="entry name" value="AdoMet_MTases"/>
    <property type="match status" value="1"/>
</dbReference>
<keyword evidence="5" id="KW-0489">Methyltransferase</keyword>
<dbReference type="PANTHER" id="PTHR32319">
    <property type="entry name" value="BACTERIAL HEMOLYSIN-LIKE PROTEIN"/>
    <property type="match status" value="1"/>
</dbReference>
<evidence type="ECO:0000313" key="5">
    <source>
        <dbReference type="EMBL" id="HEC68163.1"/>
    </source>
</evidence>
<dbReference type="CDD" id="cd00165">
    <property type="entry name" value="S4"/>
    <property type="match status" value="1"/>
</dbReference>
<dbReference type="AlphaFoldDB" id="A0A7C1VPL0"/>
<dbReference type="GO" id="GO:0003723">
    <property type="term" value="F:RNA binding"/>
    <property type="evidence" value="ECO:0007669"/>
    <property type="project" value="UniProtKB-KW"/>
</dbReference>
<evidence type="ECO:0000256" key="2">
    <source>
        <dbReference type="ARBA" id="ARBA00029460"/>
    </source>
</evidence>
<dbReference type="EMBL" id="DRIH01000177">
    <property type="protein sequence ID" value="HEC68163.1"/>
    <property type="molecule type" value="Genomic_DNA"/>
</dbReference>
<dbReference type="Pfam" id="PF01479">
    <property type="entry name" value="S4"/>
    <property type="match status" value="1"/>
</dbReference>
<dbReference type="PIRSF" id="PIRSF005578">
    <property type="entry name" value="TlyA"/>
    <property type="match status" value="1"/>
</dbReference>